<organism evidence="2 3">
    <name type="scientific">Oryza sativa subsp. indica</name>
    <name type="common">Rice</name>
    <dbReference type="NCBI Taxonomy" id="39946"/>
    <lineage>
        <taxon>Eukaryota</taxon>
        <taxon>Viridiplantae</taxon>
        <taxon>Streptophyta</taxon>
        <taxon>Embryophyta</taxon>
        <taxon>Tracheophyta</taxon>
        <taxon>Spermatophyta</taxon>
        <taxon>Magnoliopsida</taxon>
        <taxon>Liliopsida</taxon>
        <taxon>Poales</taxon>
        <taxon>Poaceae</taxon>
        <taxon>BOP clade</taxon>
        <taxon>Oryzoideae</taxon>
        <taxon>Oryzeae</taxon>
        <taxon>Oryzinae</taxon>
        <taxon>Oryza</taxon>
        <taxon>Oryza sativa</taxon>
    </lineage>
</organism>
<accession>B8A942</accession>
<keyword evidence="3" id="KW-1185">Reference proteome</keyword>
<protein>
    <recommendedName>
        <fullName evidence="1">KIB1-4 beta-propeller domain-containing protein</fullName>
    </recommendedName>
</protein>
<dbReference type="InterPro" id="IPR005174">
    <property type="entry name" value="KIB1-4_b-propeller"/>
</dbReference>
<evidence type="ECO:0000313" key="3">
    <source>
        <dbReference type="Proteomes" id="UP000007015"/>
    </source>
</evidence>
<gene>
    <name evidence="2" type="ORF">OsI_05167</name>
</gene>
<feature type="domain" description="KIB1-4 beta-propeller" evidence="1">
    <location>
        <begin position="109"/>
        <end position="239"/>
    </location>
</feature>
<evidence type="ECO:0000313" key="2">
    <source>
        <dbReference type="EMBL" id="EEC72141.1"/>
    </source>
</evidence>
<sequence>MDSTGGNSGKLFDGMHLCLSEQGSPRTQSPAAVDPSLDRSGVVLGGMPKKMSRLELDAGVSLWAGLQPDILGIVLHFLPCLADRARVRKTLRIVNGSGEVHFGVNDIYTMSLCNVALSASPESSKYIVAASSDHKGAPVPALWQPGMISWQVCSGVEIDGPRDLSFYQGKLYMLMRHRTRLFTCELEEDDRGFMVSRIELSLTELPRNHPYQEGGAISCNMVVWRGELLLIIRHYNGDYRGCKSFPAGLHHGVEGDHIYFVPDDWKPYDTFVYSMRDDMNTLGFGQMENLA</sequence>
<dbReference type="EMBL" id="CM000126">
    <property type="protein sequence ID" value="EEC72141.1"/>
    <property type="molecule type" value="Genomic_DNA"/>
</dbReference>
<dbReference type="AlphaFoldDB" id="B8A942"/>
<proteinExistence type="predicted"/>
<dbReference type="PANTHER" id="PTHR33110:SF23">
    <property type="entry name" value="OS04G0316800 PROTEIN"/>
    <property type="match status" value="1"/>
</dbReference>
<dbReference type="Gramene" id="BGIOSGA005148-TA">
    <property type="protein sequence ID" value="BGIOSGA005148-PA"/>
    <property type="gene ID" value="BGIOSGA005148"/>
</dbReference>
<dbReference type="STRING" id="39946.B8A942"/>
<dbReference type="PANTHER" id="PTHR33110">
    <property type="entry name" value="F-BOX/KELCH-REPEAT PROTEIN-RELATED"/>
    <property type="match status" value="1"/>
</dbReference>
<dbReference type="HOGENOM" id="CLU_019286_3_1_1"/>
<evidence type="ECO:0000259" key="1">
    <source>
        <dbReference type="Pfam" id="PF03478"/>
    </source>
</evidence>
<reference evidence="2 3" key="1">
    <citation type="journal article" date="2005" name="PLoS Biol.">
        <title>The genomes of Oryza sativa: a history of duplications.</title>
        <authorList>
            <person name="Yu J."/>
            <person name="Wang J."/>
            <person name="Lin W."/>
            <person name="Li S."/>
            <person name="Li H."/>
            <person name="Zhou J."/>
            <person name="Ni P."/>
            <person name="Dong W."/>
            <person name="Hu S."/>
            <person name="Zeng C."/>
            <person name="Zhang J."/>
            <person name="Zhang Y."/>
            <person name="Li R."/>
            <person name="Xu Z."/>
            <person name="Li S."/>
            <person name="Li X."/>
            <person name="Zheng H."/>
            <person name="Cong L."/>
            <person name="Lin L."/>
            <person name="Yin J."/>
            <person name="Geng J."/>
            <person name="Li G."/>
            <person name="Shi J."/>
            <person name="Liu J."/>
            <person name="Lv H."/>
            <person name="Li J."/>
            <person name="Wang J."/>
            <person name="Deng Y."/>
            <person name="Ran L."/>
            <person name="Shi X."/>
            <person name="Wang X."/>
            <person name="Wu Q."/>
            <person name="Li C."/>
            <person name="Ren X."/>
            <person name="Wang J."/>
            <person name="Wang X."/>
            <person name="Li D."/>
            <person name="Liu D."/>
            <person name="Zhang X."/>
            <person name="Ji Z."/>
            <person name="Zhao W."/>
            <person name="Sun Y."/>
            <person name="Zhang Z."/>
            <person name="Bao J."/>
            <person name="Han Y."/>
            <person name="Dong L."/>
            <person name="Ji J."/>
            <person name="Chen P."/>
            <person name="Wu S."/>
            <person name="Liu J."/>
            <person name="Xiao Y."/>
            <person name="Bu D."/>
            <person name="Tan J."/>
            <person name="Yang L."/>
            <person name="Ye C."/>
            <person name="Zhang J."/>
            <person name="Xu J."/>
            <person name="Zhou Y."/>
            <person name="Yu Y."/>
            <person name="Zhang B."/>
            <person name="Zhuang S."/>
            <person name="Wei H."/>
            <person name="Liu B."/>
            <person name="Lei M."/>
            <person name="Yu H."/>
            <person name="Li Y."/>
            <person name="Xu H."/>
            <person name="Wei S."/>
            <person name="He X."/>
            <person name="Fang L."/>
            <person name="Zhang Z."/>
            <person name="Zhang Y."/>
            <person name="Huang X."/>
            <person name="Su Z."/>
            <person name="Tong W."/>
            <person name="Li J."/>
            <person name="Tong Z."/>
            <person name="Li S."/>
            <person name="Ye J."/>
            <person name="Wang L."/>
            <person name="Fang L."/>
            <person name="Lei T."/>
            <person name="Chen C."/>
            <person name="Chen H."/>
            <person name="Xu Z."/>
            <person name="Li H."/>
            <person name="Huang H."/>
            <person name="Zhang F."/>
            <person name="Xu H."/>
            <person name="Li N."/>
            <person name="Zhao C."/>
            <person name="Li S."/>
            <person name="Dong L."/>
            <person name="Huang Y."/>
            <person name="Li L."/>
            <person name="Xi Y."/>
            <person name="Qi Q."/>
            <person name="Li W."/>
            <person name="Zhang B."/>
            <person name="Hu W."/>
            <person name="Zhang Y."/>
            <person name="Tian X."/>
            <person name="Jiao Y."/>
            <person name="Liang X."/>
            <person name="Jin J."/>
            <person name="Gao L."/>
            <person name="Zheng W."/>
            <person name="Hao B."/>
            <person name="Liu S."/>
            <person name="Wang W."/>
            <person name="Yuan L."/>
            <person name="Cao M."/>
            <person name="McDermott J."/>
            <person name="Samudrala R."/>
            <person name="Wang J."/>
            <person name="Wong G.K."/>
            <person name="Yang H."/>
        </authorList>
    </citation>
    <scope>NUCLEOTIDE SEQUENCE [LARGE SCALE GENOMIC DNA]</scope>
    <source>
        <strain evidence="3">cv. 93-11</strain>
    </source>
</reference>
<name>B8A942_ORYSI</name>
<dbReference type="Proteomes" id="UP000007015">
    <property type="component" value="Chromosome 1"/>
</dbReference>
<dbReference type="Pfam" id="PF03478">
    <property type="entry name" value="Beta-prop_KIB1-4"/>
    <property type="match status" value="1"/>
</dbReference>